<feature type="chain" id="PRO_5046064257" description="UPAR/Ly6 domain-containing protein" evidence="3">
    <location>
        <begin position="20"/>
        <end position="124"/>
    </location>
</feature>
<gene>
    <name evidence="5" type="ORF">PLOB_00024996</name>
</gene>
<dbReference type="Pfam" id="PF00021">
    <property type="entry name" value="UPAR_LY6"/>
    <property type="match status" value="1"/>
</dbReference>
<dbReference type="PANTHER" id="PTHR10036:SF3">
    <property type="entry name" value="PROTEIN SLEEPLESS-RELATED"/>
    <property type="match status" value="1"/>
</dbReference>
<feature type="domain" description="UPAR/Ly6" evidence="4">
    <location>
        <begin position="20"/>
        <end position="110"/>
    </location>
</feature>
<dbReference type="SUPFAM" id="SSF57302">
    <property type="entry name" value="Snake toxin-like"/>
    <property type="match status" value="1"/>
</dbReference>
<keyword evidence="6" id="KW-1185">Reference proteome</keyword>
<dbReference type="Proteomes" id="UP001159405">
    <property type="component" value="Unassembled WGS sequence"/>
</dbReference>
<dbReference type="PANTHER" id="PTHR10036">
    <property type="entry name" value="CD59 GLYCOPROTEIN"/>
    <property type="match status" value="1"/>
</dbReference>
<keyword evidence="1 3" id="KW-0732">Signal</keyword>
<evidence type="ECO:0000256" key="3">
    <source>
        <dbReference type="SAM" id="SignalP"/>
    </source>
</evidence>
<evidence type="ECO:0000256" key="1">
    <source>
        <dbReference type="ARBA" id="ARBA00022729"/>
    </source>
</evidence>
<evidence type="ECO:0000259" key="4">
    <source>
        <dbReference type="SMART" id="SM00134"/>
    </source>
</evidence>
<comment type="caution">
    <text evidence="5">The sequence shown here is derived from an EMBL/GenBank/DDBJ whole genome shotgun (WGS) entry which is preliminary data.</text>
</comment>
<evidence type="ECO:0000313" key="5">
    <source>
        <dbReference type="EMBL" id="CAH3034638.1"/>
    </source>
</evidence>
<feature type="signal peptide" evidence="3">
    <location>
        <begin position="1"/>
        <end position="19"/>
    </location>
</feature>
<accession>A0ABN8MRV0</accession>
<dbReference type="InterPro" id="IPR018363">
    <property type="entry name" value="CD59_antigen_CS"/>
</dbReference>
<organism evidence="5 6">
    <name type="scientific">Porites lobata</name>
    <dbReference type="NCBI Taxonomy" id="104759"/>
    <lineage>
        <taxon>Eukaryota</taxon>
        <taxon>Metazoa</taxon>
        <taxon>Cnidaria</taxon>
        <taxon>Anthozoa</taxon>
        <taxon>Hexacorallia</taxon>
        <taxon>Scleractinia</taxon>
        <taxon>Fungiina</taxon>
        <taxon>Poritidae</taxon>
        <taxon>Porites</taxon>
    </lineage>
</organism>
<evidence type="ECO:0000313" key="6">
    <source>
        <dbReference type="Proteomes" id="UP001159405"/>
    </source>
</evidence>
<dbReference type="PROSITE" id="PS00983">
    <property type="entry name" value="LY6_UPAR"/>
    <property type="match status" value="1"/>
</dbReference>
<proteinExistence type="predicted"/>
<dbReference type="EMBL" id="CALNXK010000003">
    <property type="protein sequence ID" value="CAH3034638.1"/>
    <property type="molecule type" value="Genomic_DNA"/>
</dbReference>
<dbReference type="InterPro" id="IPR045860">
    <property type="entry name" value="Snake_toxin-like_sf"/>
</dbReference>
<dbReference type="InterPro" id="IPR016054">
    <property type="entry name" value="LY6_UPA_recep-like"/>
</dbReference>
<reference evidence="5 6" key="1">
    <citation type="submission" date="2022-05" db="EMBL/GenBank/DDBJ databases">
        <authorList>
            <consortium name="Genoscope - CEA"/>
            <person name="William W."/>
        </authorList>
    </citation>
    <scope>NUCLEOTIDE SEQUENCE [LARGE SCALE GENOMIC DNA]</scope>
</reference>
<dbReference type="Gene3D" id="2.10.60.10">
    <property type="entry name" value="CD59"/>
    <property type="match status" value="1"/>
</dbReference>
<keyword evidence="2" id="KW-1015">Disulfide bond</keyword>
<evidence type="ECO:0000256" key="2">
    <source>
        <dbReference type="ARBA" id="ARBA00023157"/>
    </source>
</evidence>
<dbReference type="SMART" id="SM00134">
    <property type="entry name" value="LU"/>
    <property type="match status" value="1"/>
</dbReference>
<name>A0ABN8MRV0_9CNID</name>
<protein>
    <recommendedName>
        <fullName evidence="4">UPAR/Ly6 domain-containing protein</fullName>
    </recommendedName>
</protein>
<sequence length="124" mass="13049">MNQGLFALAFLLCVSFACGLQCYKCLSTKSWDDCESVKTKVNCSSGENRCFKAYEDIKKGGVSVKGYGKGCSSAEICKTATDTDACKKGTCEMDCCSGDLCNAATVPLVSAIIFTVCAVLATSL</sequence>